<feature type="compositionally biased region" description="Polar residues" evidence="1">
    <location>
        <begin position="720"/>
        <end position="741"/>
    </location>
</feature>
<keyword evidence="4" id="KW-1185">Reference proteome</keyword>
<comment type="caution">
    <text evidence="3">The sequence shown here is derived from an EMBL/GenBank/DDBJ whole genome shotgun (WGS) entry which is preliminary data.</text>
</comment>
<dbReference type="OrthoDB" id="2322499at2759"/>
<dbReference type="InterPro" id="IPR057214">
    <property type="entry name" value="DUF7892"/>
</dbReference>
<feature type="compositionally biased region" description="Basic and acidic residues" evidence="1">
    <location>
        <begin position="879"/>
        <end position="898"/>
    </location>
</feature>
<reference evidence="3" key="2">
    <citation type="submission" date="2020-02" db="EMBL/GenBank/DDBJ databases">
        <title>Identification and distribution of gene clusters putatively required for synthesis of sphingolipid metabolism inhibitors in phylogenetically diverse species of the filamentous fungus Fusarium.</title>
        <authorList>
            <person name="Kim H.-S."/>
            <person name="Busman M."/>
            <person name="Brown D.W."/>
            <person name="Divon H."/>
            <person name="Uhlig S."/>
            <person name="Proctor R.H."/>
        </authorList>
    </citation>
    <scope>NUCLEOTIDE SEQUENCE</scope>
    <source>
        <strain evidence="3">NRRL 25174</strain>
    </source>
</reference>
<organism evidence="3 4">
    <name type="scientific">Fusarium beomiforme</name>
    <dbReference type="NCBI Taxonomy" id="44412"/>
    <lineage>
        <taxon>Eukaryota</taxon>
        <taxon>Fungi</taxon>
        <taxon>Dikarya</taxon>
        <taxon>Ascomycota</taxon>
        <taxon>Pezizomycotina</taxon>
        <taxon>Sordariomycetes</taxon>
        <taxon>Hypocreomycetidae</taxon>
        <taxon>Hypocreales</taxon>
        <taxon>Nectriaceae</taxon>
        <taxon>Fusarium</taxon>
        <taxon>Fusarium burgessii species complex</taxon>
    </lineage>
</organism>
<feature type="compositionally biased region" description="Basic and acidic residues" evidence="1">
    <location>
        <begin position="745"/>
        <end position="759"/>
    </location>
</feature>
<feature type="compositionally biased region" description="Polar residues" evidence="1">
    <location>
        <begin position="903"/>
        <end position="913"/>
    </location>
</feature>
<feature type="domain" description="DUF7892" evidence="2">
    <location>
        <begin position="553"/>
        <end position="698"/>
    </location>
</feature>
<feature type="compositionally biased region" description="Polar residues" evidence="1">
    <location>
        <begin position="760"/>
        <end position="774"/>
    </location>
</feature>
<feature type="region of interest" description="Disordered" evidence="1">
    <location>
        <begin position="817"/>
        <end position="925"/>
    </location>
</feature>
<reference evidence="3" key="1">
    <citation type="journal article" date="2017" name="Mycologia">
        <title>Fusarium algeriense, sp. nov., a novel toxigenic crown rot pathogen of durum wheat from Algeria is nested in the Fusarium burgessii species complex.</title>
        <authorList>
            <person name="Laraba I."/>
            <person name="Keddad A."/>
            <person name="Boureghda H."/>
            <person name="Abdallah N."/>
            <person name="Vaughan M.M."/>
            <person name="Proctor R.H."/>
            <person name="Busman M."/>
            <person name="O'Donnell K."/>
        </authorList>
    </citation>
    <scope>NUCLEOTIDE SEQUENCE</scope>
    <source>
        <strain evidence="3">NRRL 25174</strain>
    </source>
</reference>
<protein>
    <recommendedName>
        <fullName evidence="2">DUF7892 domain-containing protein</fullName>
    </recommendedName>
</protein>
<proteinExistence type="predicted"/>
<dbReference type="AlphaFoldDB" id="A0A9P5DZ12"/>
<gene>
    <name evidence="3" type="ORF">FBEOM_6038</name>
</gene>
<name>A0A9P5DZ12_9HYPO</name>
<evidence type="ECO:0000313" key="4">
    <source>
        <dbReference type="Proteomes" id="UP000730481"/>
    </source>
</evidence>
<dbReference type="Pfam" id="PF25422">
    <property type="entry name" value="DUF7892"/>
    <property type="match status" value="1"/>
</dbReference>
<evidence type="ECO:0000259" key="2">
    <source>
        <dbReference type="Pfam" id="PF25422"/>
    </source>
</evidence>
<feature type="region of interest" description="Disordered" evidence="1">
    <location>
        <begin position="1069"/>
        <end position="1146"/>
    </location>
</feature>
<accession>A0A9P5DZ12</accession>
<dbReference type="EMBL" id="PVQB02000251">
    <property type="protein sequence ID" value="KAF4340034.1"/>
    <property type="molecule type" value="Genomic_DNA"/>
</dbReference>
<dbReference type="Proteomes" id="UP000730481">
    <property type="component" value="Unassembled WGS sequence"/>
</dbReference>
<feature type="region of interest" description="Disordered" evidence="1">
    <location>
        <begin position="719"/>
        <end position="774"/>
    </location>
</feature>
<evidence type="ECO:0000313" key="3">
    <source>
        <dbReference type="EMBL" id="KAF4340034.1"/>
    </source>
</evidence>
<evidence type="ECO:0000256" key="1">
    <source>
        <dbReference type="SAM" id="MobiDB-lite"/>
    </source>
</evidence>
<sequence>MHVIHPRAIQAGAMPPNIQVIKLFWSEHVVQIKAEFESVKTLGSAAAEEWIKGLEIRGKQTLADASRWEKWAGSGGMAQLQAPKVMVNVEPSLSAPLDSLSPLALASPWLVQSTEEQQGQASFANEKRGSIVPLETSAQQPRTTIQQKRTKEEAAQLKAQRRTDIENRAMFLDPPLTANILAHIPSFQAALQLITPLDDQAWELLKPRLLAQREEAEMREKQSCINVLTLRESFTIKQAGEKTVREPREVTDQEWDDIQGPVRARISEYADEIIEGWKDGAKLKKKNCPQYAADVLLYICRRFYAEVAKDNAAVIAAGKKPIIEPPEGPWTQKLTLENMKWVFDVKVKPRTELMRKELFLCNGCLGGNGVLKFFGFEGVLQHYAAKHTTALSLGSVVVHWRAEWPEVPPFSPDPLAKEKAYYGNNLSNSTPQNVPIQQPYPSFQAGPPTGYALPTYGTEAPPFSHYSSGPPIPPIPMYGQTATHTYGPSYSTTTYYDPLTYPSYSMPFSSGVPYSSHGQFNSYTAPPLLVSKHSDCGTYSTYLDTDNVASTSSTHKHRFEIFVKSAQSVWSRIGHNKKIPPAVRAFVAIHHASKSFEETHNEILPLSIFIEATSKNKKLRALRALNGVSCRVCNDDNIFHVPQLARHFKTEHVENPMSQGRTHMDWRTDMIKMPENEQMAGLEAKIQGDLPIYLLVKQAIPWAFEQAFIDKYGLKPVPATPNNTPPSQGSKQMPAQDSTAVSHGRPREPRPQSEVEHMENQPQQPDYAYSENQSQASRLLNMSLSRDRPHGKSEQDIPHLRPASEVYGRKKIGVKMAQAKPTSQADGDASMYDDYSPPDFEKLRGPPTRSAGIEIGANTEHETTTYPDPDPTRPRKGTHLREKESSDYRDIREQRYSGEGRASSHNRSASVGNRPQDHHPIGTTSLNAAPSYMEVERRGHEESHIAQNHQLVEEEVIYVDECGREIGRGLRARNTLPREPRYAVTTDERFGEYARPSTSWYDGHGQLYYRECSPWSRHARPKCHLDPPAASDHIYYNRHSTHPALEHPSEVYDLVDVCYPDGDYSIRRPVRRDGRPYHAFGTRQPPREQSLLPQRITRGPSDYCFTPEANPHISSQSAPQPDYSDYDPRYDPSATGETPAYHRNQR</sequence>